<feature type="domain" description="Peptidase M28" evidence="1">
    <location>
        <begin position="95"/>
        <end position="197"/>
    </location>
</feature>
<dbReference type="GO" id="GO:0006508">
    <property type="term" value="P:proteolysis"/>
    <property type="evidence" value="ECO:0007669"/>
    <property type="project" value="InterPro"/>
</dbReference>
<gene>
    <name evidence="2" type="ORF">SAMN06264365_112172</name>
</gene>
<name>A0A239CZD6_9ACTN</name>
<dbReference type="Proteomes" id="UP000198415">
    <property type="component" value="Unassembled WGS sequence"/>
</dbReference>
<protein>
    <submittedName>
        <fullName evidence="2">Peptidase family M28</fullName>
    </submittedName>
</protein>
<dbReference type="AlphaFoldDB" id="A0A239CZD6"/>
<dbReference type="Gene3D" id="3.40.630.10">
    <property type="entry name" value="Zn peptidases"/>
    <property type="match status" value="1"/>
</dbReference>
<sequence length="353" mass="37873">MPDPADSLHRTMESAADPARVATDIATLAATPRGWHHPLEMQRAQTYVSEQLTAAGWRVSPKPFERRWVLGVSDAGGRPSFLSRLRLFPRLAGTNLLAELPGAPQGRRVLVVAHLDTVACSPGADDNASGVAALLETARLLATLDEPVAVTLAVVDMEERAKVGSGALARDRAFRRNLDLVLCLESVGTFTDVPHTQQMGGLGLIFRDLDRRVKAGRHRGDFLLAVCRKSSMEAADGLTAAGAALTDPLPVLHARDPRPDGWRGRLITWLLPLLAHLDRSDHAPFWSRGVPAVLLTTTASFRNPHYHLAGDEPDTVDHHRVTSVAIALADAIAARFGTHNSPAAVVSGGHTPS</sequence>
<evidence type="ECO:0000259" key="1">
    <source>
        <dbReference type="Pfam" id="PF04389"/>
    </source>
</evidence>
<keyword evidence="3" id="KW-1185">Reference proteome</keyword>
<reference evidence="2 3" key="1">
    <citation type="submission" date="2017-06" db="EMBL/GenBank/DDBJ databases">
        <authorList>
            <person name="Kim H.J."/>
            <person name="Triplett B.A."/>
        </authorList>
    </citation>
    <scope>NUCLEOTIDE SEQUENCE [LARGE SCALE GENOMIC DNA]</scope>
    <source>
        <strain evidence="2 3">DSM 43151</strain>
    </source>
</reference>
<evidence type="ECO:0000313" key="2">
    <source>
        <dbReference type="EMBL" id="SNS25299.1"/>
    </source>
</evidence>
<dbReference type="InterPro" id="IPR045175">
    <property type="entry name" value="M28_fam"/>
</dbReference>
<proteinExistence type="predicted"/>
<evidence type="ECO:0000313" key="3">
    <source>
        <dbReference type="Proteomes" id="UP000198415"/>
    </source>
</evidence>
<accession>A0A239CZD6</accession>
<organism evidence="2 3">
    <name type="scientific">Actinoplanes regularis</name>
    <dbReference type="NCBI Taxonomy" id="52697"/>
    <lineage>
        <taxon>Bacteria</taxon>
        <taxon>Bacillati</taxon>
        <taxon>Actinomycetota</taxon>
        <taxon>Actinomycetes</taxon>
        <taxon>Micromonosporales</taxon>
        <taxon>Micromonosporaceae</taxon>
        <taxon>Actinoplanes</taxon>
    </lineage>
</organism>
<dbReference type="PANTHER" id="PTHR12147:SF26">
    <property type="entry name" value="PEPTIDASE M28 DOMAIN-CONTAINING PROTEIN"/>
    <property type="match status" value="1"/>
</dbReference>
<dbReference type="PANTHER" id="PTHR12147">
    <property type="entry name" value="METALLOPEPTIDASE M28 FAMILY MEMBER"/>
    <property type="match status" value="1"/>
</dbReference>
<dbReference type="SUPFAM" id="SSF53187">
    <property type="entry name" value="Zn-dependent exopeptidases"/>
    <property type="match status" value="1"/>
</dbReference>
<dbReference type="InterPro" id="IPR007484">
    <property type="entry name" value="Peptidase_M28"/>
</dbReference>
<dbReference type="EMBL" id="FZNR01000012">
    <property type="protein sequence ID" value="SNS25299.1"/>
    <property type="molecule type" value="Genomic_DNA"/>
</dbReference>
<dbReference type="GO" id="GO:0008235">
    <property type="term" value="F:metalloexopeptidase activity"/>
    <property type="evidence" value="ECO:0007669"/>
    <property type="project" value="InterPro"/>
</dbReference>
<dbReference type="Pfam" id="PF04389">
    <property type="entry name" value="Peptidase_M28"/>
    <property type="match status" value="1"/>
</dbReference>